<organism evidence="1 2">
    <name type="scientific">Leptospirillum ferriphilum YSK</name>
    <dbReference type="NCBI Taxonomy" id="1441628"/>
    <lineage>
        <taxon>Bacteria</taxon>
        <taxon>Pseudomonadati</taxon>
        <taxon>Nitrospirota</taxon>
        <taxon>Nitrospiria</taxon>
        <taxon>Nitrospirales</taxon>
        <taxon>Nitrospiraceae</taxon>
        <taxon>Leptospirillum</taxon>
    </lineage>
</organism>
<dbReference type="AlphaFoldDB" id="A0A059XUQ7"/>
<evidence type="ECO:0000313" key="1">
    <source>
        <dbReference type="EMBL" id="AIA30775.1"/>
    </source>
</evidence>
<dbReference type="HOGENOM" id="CLU_066183_0_0_0"/>
<dbReference type="SUPFAM" id="SSF56235">
    <property type="entry name" value="N-terminal nucleophile aminohydrolases (Ntn hydrolases)"/>
    <property type="match status" value="1"/>
</dbReference>
<reference evidence="2" key="1">
    <citation type="submission" date="2014-02" db="EMBL/GenBank/DDBJ databases">
        <title>Complete genome sequence and comparative genomic analysis of the nitrogen-fixing bacterium Leptospirillum ferriphilum YSK.</title>
        <authorList>
            <person name="Guo X."/>
            <person name="Yin H."/>
            <person name="Liang Y."/>
            <person name="Hu Q."/>
            <person name="Ma L."/>
            <person name="Xiao Y."/>
            <person name="Zhang X."/>
            <person name="Qiu G."/>
            <person name="Liu X."/>
        </authorList>
    </citation>
    <scope>NUCLEOTIDE SEQUENCE [LARGE SCALE GENOMIC DNA]</scope>
    <source>
        <strain evidence="2">YSK</strain>
    </source>
</reference>
<proteinExistence type="predicted"/>
<dbReference type="KEGG" id="lfp:Y981_08410"/>
<sequence>MTYCAALKLDKGLVFGSDSRTNAGVDDIATFRKMKIFEKPNDRVLVVLSSGNLSITQAALTMVEKRFHRWEGGETLLTTSSLFDAANLLGETLREVQQREGPYLAQNNIDFSASFLLGGQIQGEEPRLFRIYSQGNFIEATRETPYFQIGETKYGKPILDRVITPDLSLMDAAKSLLVSFDSTMRSNISVGFPIDLLCLEKDVFSTRLRWTLDEDDPSFRTLGREWSDGLKHLAASLTGLPPPSSEDRGGP</sequence>
<name>A0A059XUQ7_9BACT</name>
<dbReference type="OrthoDB" id="9786336at2"/>
<dbReference type="GO" id="GO:0051603">
    <property type="term" value="P:proteolysis involved in protein catabolic process"/>
    <property type="evidence" value="ECO:0007669"/>
    <property type="project" value="InterPro"/>
</dbReference>
<dbReference type="RefSeq" id="WP_038505636.1">
    <property type="nucleotide sequence ID" value="NZ_CP007243.1"/>
</dbReference>
<reference evidence="1 2" key="2">
    <citation type="journal article" date="2015" name="Biomed. Res. Int.">
        <title>Effects of Arsenite Resistance on the Growth and Functional Gene Expression of Leptospirillum ferriphilum and Acidithiobacillus thiooxidans in Pure Culture and Coculture.</title>
        <authorList>
            <person name="Jiang H."/>
            <person name="Liang Y."/>
            <person name="Yin H."/>
            <person name="Xiao Y."/>
            <person name="Guo X."/>
            <person name="Xu Y."/>
            <person name="Hu Q."/>
            <person name="Liu H."/>
            <person name="Liu X."/>
        </authorList>
    </citation>
    <scope>NUCLEOTIDE SEQUENCE [LARGE SCALE GENOMIC DNA]</scope>
    <source>
        <strain evidence="1 2">YSK</strain>
    </source>
</reference>
<evidence type="ECO:0000313" key="2">
    <source>
        <dbReference type="Proteomes" id="UP000027059"/>
    </source>
</evidence>
<dbReference type="InterPro" id="IPR001353">
    <property type="entry name" value="Proteasome_sua/b"/>
</dbReference>
<gene>
    <name evidence="1" type="ORF">Y981_08410</name>
</gene>
<protein>
    <submittedName>
        <fullName evidence="1">Peptidase</fullName>
    </submittedName>
</protein>
<accession>A0A059XUQ7</accession>
<dbReference type="Proteomes" id="UP000027059">
    <property type="component" value="Chromosome"/>
</dbReference>
<keyword evidence="2" id="KW-1185">Reference proteome</keyword>
<dbReference type="InterPro" id="IPR029055">
    <property type="entry name" value="Ntn_hydrolases_N"/>
</dbReference>
<dbReference type="PIRSF" id="PIRSF009120">
    <property type="entry name" value="UCP009120_prtse"/>
    <property type="match status" value="1"/>
</dbReference>
<dbReference type="Pfam" id="PF00227">
    <property type="entry name" value="Proteasome"/>
    <property type="match status" value="1"/>
</dbReference>
<dbReference type="InterPro" id="IPR016545">
    <property type="entry name" value="UCP009120_prtse"/>
</dbReference>
<dbReference type="EMBL" id="CP007243">
    <property type="protein sequence ID" value="AIA30775.1"/>
    <property type="molecule type" value="Genomic_DNA"/>
</dbReference>
<dbReference type="GO" id="GO:0005839">
    <property type="term" value="C:proteasome core complex"/>
    <property type="evidence" value="ECO:0007669"/>
    <property type="project" value="InterPro"/>
</dbReference>
<dbReference type="Gene3D" id="3.60.20.10">
    <property type="entry name" value="Glutamine Phosphoribosylpyrophosphate, subunit 1, domain 1"/>
    <property type="match status" value="1"/>
</dbReference>